<dbReference type="AlphaFoldDB" id="A0A239X8B2"/>
<dbReference type="SUPFAM" id="SSF53850">
    <property type="entry name" value="Periplasmic binding protein-like II"/>
    <property type="match status" value="1"/>
</dbReference>
<keyword evidence="8" id="KW-1185">Reference proteome</keyword>
<dbReference type="EMBL" id="LT906465">
    <property type="protein sequence ID" value="SNV42244.1"/>
    <property type="molecule type" value="Genomic_DNA"/>
</dbReference>
<keyword evidence="3 5" id="KW-1133">Transmembrane helix</keyword>
<feature type="domain" description="ABC-2 type transporter transmembrane" evidence="6">
    <location>
        <begin position="19"/>
        <end position="414"/>
    </location>
</feature>
<reference evidence="7 8" key="1">
    <citation type="submission" date="2017-06" db="EMBL/GenBank/DDBJ databases">
        <authorList>
            <consortium name="Pathogen Informatics"/>
        </authorList>
    </citation>
    <scope>NUCLEOTIDE SEQUENCE [LARGE SCALE GENOMIC DNA]</scope>
    <source>
        <strain evidence="7 8">NCTC13490</strain>
    </source>
</reference>
<name>A0A239X8B2_9FLAO</name>
<keyword evidence="2 5" id="KW-0812">Transmembrane</keyword>
<accession>A0A239X8B2</accession>
<evidence type="ECO:0000313" key="8">
    <source>
        <dbReference type="Proteomes" id="UP000215196"/>
    </source>
</evidence>
<evidence type="ECO:0000256" key="2">
    <source>
        <dbReference type="ARBA" id="ARBA00022692"/>
    </source>
</evidence>
<evidence type="ECO:0000259" key="6">
    <source>
        <dbReference type="Pfam" id="PF12698"/>
    </source>
</evidence>
<evidence type="ECO:0000256" key="1">
    <source>
        <dbReference type="ARBA" id="ARBA00004141"/>
    </source>
</evidence>
<gene>
    <name evidence="7" type="primary">yhaP</name>
    <name evidence="7" type="ORF">SAMEA4412677_01054</name>
</gene>
<feature type="transmembrane region" description="Helical" evidence="5">
    <location>
        <begin position="184"/>
        <end position="203"/>
    </location>
</feature>
<keyword evidence="4 5" id="KW-0472">Membrane</keyword>
<evidence type="ECO:0000256" key="3">
    <source>
        <dbReference type="ARBA" id="ARBA00022989"/>
    </source>
</evidence>
<organism evidence="7 8">
    <name type="scientific">Chryseobacterium taklimakanense</name>
    <dbReference type="NCBI Taxonomy" id="536441"/>
    <lineage>
        <taxon>Bacteria</taxon>
        <taxon>Pseudomonadati</taxon>
        <taxon>Bacteroidota</taxon>
        <taxon>Flavobacteriia</taxon>
        <taxon>Flavobacteriales</taxon>
        <taxon>Weeksellaceae</taxon>
        <taxon>Chryseobacterium group</taxon>
        <taxon>Chryseobacterium</taxon>
    </lineage>
</organism>
<dbReference type="KEGG" id="ctak:4412677_01054"/>
<evidence type="ECO:0000313" key="7">
    <source>
        <dbReference type="EMBL" id="SNV42244.1"/>
    </source>
</evidence>
<evidence type="ECO:0000256" key="4">
    <source>
        <dbReference type="ARBA" id="ARBA00023136"/>
    </source>
</evidence>
<comment type="subcellular location">
    <subcellularLocation>
        <location evidence="1">Membrane</location>
        <topology evidence="1">Multi-pass membrane protein</topology>
    </subcellularLocation>
</comment>
<dbReference type="RefSeq" id="WP_095071100.1">
    <property type="nucleotide sequence ID" value="NZ_LT906465.1"/>
</dbReference>
<dbReference type="PANTHER" id="PTHR43471">
    <property type="entry name" value="ABC TRANSPORTER PERMEASE"/>
    <property type="match status" value="1"/>
</dbReference>
<dbReference type="Proteomes" id="UP000215196">
    <property type="component" value="Chromosome 1"/>
</dbReference>
<dbReference type="Pfam" id="PF12698">
    <property type="entry name" value="ABC2_membrane_3"/>
    <property type="match status" value="1"/>
</dbReference>
<feature type="transmembrane region" description="Helical" evidence="5">
    <location>
        <begin position="235"/>
        <end position="260"/>
    </location>
</feature>
<dbReference type="GO" id="GO:0016020">
    <property type="term" value="C:membrane"/>
    <property type="evidence" value="ECO:0007669"/>
    <property type="project" value="UniProtKB-SubCell"/>
</dbReference>
<feature type="transmembrane region" description="Helical" evidence="5">
    <location>
        <begin position="21"/>
        <end position="43"/>
    </location>
</feature>
<dbReference type="GO" id="GO:0140359">
    <property type="term" value="F:ABC-type transporter activity"/>
    <property type="evidence" value="ECO:0007669"/>
    <property type="project" value="InterPro"/>
</dbReference>
<dbReference type="Gene3D" id="3.40.190.10">
    <property type="entry name" value="Periplasmic binding protein-like II"/>
    <property type="match status" value="1"/>
</dbReference>
<proteinExistence type="predicted"/>
<protein>
    <submittedName>
        <fullName evidence="7">ABC-type transport system involved in multi-copper enzyme maturation, permease component</fullName>
    </submittedName>
</protein>
<dbReference type="InterPro" id="IPR013525">
    <property type="entry name" value="ABC2_TM"/>
</dbReference>
<evidence type="ECO:0000256" key="5">
    <source>
        <dbReference type="SAM" id="Phobius"/>
    </source>
</evidence>
<feature type="transmembrane region" description="Helical" evidence="5">
    <location>
        <begin position="305"/>
        <end position="328"/>
    </location>
</feature>
<feature type="transmembrane region" description="Helical" evidence="5">
    <location>
        <begin position="340"/>
        <end position="357"/>
    </location>
</feature>
<feature type="transmembrane region" description="Helical" evidence="5">
    <location>
        <begin position="395"/>
        <end position="417"/>
    </location>
</feature>
<sequence>MKNIILIAKREFLTQVRKKSFIILTLLAPLLIVGFGALIALMFKANESTHSFNVIDKSGLFQNKLKSDENLKYIYLPEANEASLKAALRDMQGIDGLLIIPKLENNDFSKLEEETKLLVNKKIGFGTKNNISIDLEKIIRSEKIKALGLNETQIKDIDKGFTLKAENVVDEKTEDNDMVFSVKYGLSMVLMYVVFMFIIIYGVRVMRSVLEEKNNRVVEIIISSVKPFELMMGKIIGVTMVALTQFIIWITMSVVAALFLNTGFAAMNENLPVGGEEAAVVTKAFDPQNLAAEVSHTLLEMNFPLIIFVFIVFFLLGYIFYSAMYAAIGSAVDNETETQQFTLFAILPLMIGMYGSITVTNNPEGPMAFWLSIIPFTSPVAMIARIPFGVPAWQIVLSTALLIGATFLMVFIASKVYKVGILMYGNKATLKELWKWIKN</sequence>